<protein>
    <submittedName>
        <fullName evidence="1">Uncharacterized protein</fullName>
    </submittedName>
</protein>
<accession>A0A7T8KHM1</accession>
<dbReference type="EMBL" id="CP045890">
    <property type="protein sequence ID" value="QQP56087.1"/>
    <property type="molecule type" value="Genomic_DNA"/>
</dbReference>
<keyword evidence="2" id="KW-1185">Reference proteome</keyword>
<evidence type="ECO:0000313" key="1">
    <source>
        <dbReference type="EMBL" id="QQP56087.1"/>
    </source>
</evidence>
<sequence>MVTISSLLSIRPKELSLRMQTHQGLFFPVRSFSIKDYLLKHGGGKNGELGGGGG</sequence>
<evidence type="ECO:0000313" key="2">
    <source>
        <dbReference type="Proteomes" id="UP000595437"/>
    </source>
</evidence>
<reference evidence="2" key="1">
    <citation type="submission" date="2021-01" db="EMBL/GenBank/DDBJ databases">
        <title>Caligus Genome Assembly.</title>
        <authorList>
            <person name="Gallardo-Escarate C."/>
        </authorList>
    </citation>
    <scope>NUCLEOTIDE SEQUENCE [LARGE SCALE GENOMIC DNA]</scope>
</reference>
<proteinExistence type="predicted"/>
<organism evidence="1 2">
    <name type="scientific">Caligus rogercresseyi</name>
    <name type="common">Sea louse</name>
    <dbReference type="NCBI Taxonomy" id="217165"/>
    <lineage>
        <taxon>Eukaryota</taxon>
        <taxon>Metazoa</taxon>
        <taxon>Ecdysozoa</taxon>
        <taxon>Arthropoda</taxon>
        <taxon>Crustacea</taxon>
        <taxon>Multicrustacea</taxon>
        <taxon>Hexanauplia</taxon>
        <taxon>Copepoda</taxon>
        <taxon>Siphonostomatoida</taxon>
        <taxon>Caligidae</taxon>
        <taxon>Caligus</taxon>
    </lineage>
</organism>
<name>A0A7T8KHM1_CALRO</name>
<gene>
    <name evidence="1" type="ORF">FKW44_000643</name>
</gene>
<dbReference type="AlphaFoldDB" id="A0A7T8KHM1"/>
<dbReference type="Proteomes" id="UP000595437">
    <property type="component" value="Chromosome 1"/>
</dbReference>